<dbReference type="GO" id="GO:0006412">
    <property type="term" value="P:translation"/>
    <property type="evidence" value="ECO:0007669"/>
    <property type="project" value="UniProtKB-KW"/>
</dbReference>
<name>A0A8D0FM61_STROC</name>
<keyword evidence="6" id="KW-0175">Coiled coil</keyword>
<evidence type="ECO:0000256" key="6">
    <source>
        <dbReference type="ARBA" id="ARBA00023054"/>
    </source>
</evidence>
<evidence type="ECO:0000256" key="9">
    <source>
        <dbReference type="ARBA" id="ARBA00062490"/>
    </source>
</evidence>
<dbReference type="PANTHER" id="PTHR44490:SF1">
    <property type="entry name" value="EUKARYOTIC TRANSLATION ELONGATION FACTOR 1 EPSILON-1"/>
    <property type="match status" value="1"/>
</dbReference>
<evidence type="ECO:0000256" key="3">
    <source>
        <dbReference type="ARBA" id="ARBA00022490"/>
    </source>
</evidence>
<dbReference type="PANTHER" id="PTHR44490">
    <property type="entry name" value="EUKARYOTIC TRANSLATION ELONGATION FACTOR 1 EPSILON-1"/>
    <property type="match status" value="1"/>
</dbReference>
<keyword evidence="4" id="KW-0648">Protein biosynthesis</keyword>
<accession>A0A8D0FM61</accession>
<evidence type="ECO:0000256" key="8">
    <source>
        <dbReference type="ARBA" id="ARBA00055293"/>
    </source>
</evidence>
<reference evidence="14" key="1">
    <citation type="submission" date="2025-08" db="UniProtKB">
        <authorList>
            <consortium name="Ensembl"/>
        </authorList>
    </citation>
    <scope>IDENTIFICATION</scope>
</reference>
<evidence type="ECO:0000256" key="11">
    <source>
        <dbReference type="ARBA" id="ARBA00076596"/>
    </source>
</evidence>
<evidence type="ECO:0000256" key="1">
    <source>
        <dbReference type="ARBA" id="ARBA00004123"/>
    </source>
</evidence>
<dbReference type="Pfam" id="PF21972">
    <property type="entry name" value="Arc1p_N_like"/>
    <property type="match status" value="1"/>
</dbReference>
<evidence type="ECO:0000256" key="7">
    <source>
        <dbReference type="ARBA" id="ARBA00023242"/>
    </source>
</evidence>
<keyword evidence="3" id="KW-0963">Cytoplasm</keyword>
<dbReference type="GO" id="GO:0043517">
    <property type="term" value="P:positive regulation of DNA damage response, signal transduction by p53 class mediator"/>
    <property type="evidence" value="ECO:0007669"/>
    <property type="project" value="InterPro"/>
</dbReference>
<reference evidence="14" key="2">
    <citation type="submission" date="2025-09" db="UniProtKB">
        <authorList>
            <consortium name="Ensembl"/>
        </authorList>
    </citation>
    <scope>IDENTIFICATION</scope>
</reference>
<feature type="domain" description="GST C-terminal" evidence="13">
    <location>
        <begin position="35"/>
        <end position="152"/>
    </location>
</feature>
<protein>
    <recommendedName>
        <fullName evidence="10">Eukaryotic translation elongation factor 1 epsilon-1</fullName>
    </recommendedName>
    <alternativeName>
        <fullName evidence="12">Elongation factor p18</fullName>
    </alternativeName>
    <alternativeName>
        <fullName evidence="11">Multisynthase complex auxiliary component p18</fullName>
    </alternativeName>
</protein>
<evidence type="ECO:0000256" key="2">
    <source>
        <dbReference type="ARBA" id="ARBA00004496"/>
    </source>
</evidence>
<dbReference type="FunFam" id="1.20.1050.10:FF:000032">
    <property type="entry name" value="Eukaryotic translation elongation factor 1 epsilon-1"/>
    <property type="match status" value="1"/>
</dbReference>
<comment type="function">
    <text evidence="8">Positive modulator of ATM response to DNA damage.</text>
</comment>
<evidence type="ECO:0000313" key="14">
    <source>
        <dbReference type="Ensembl" id="ENSSOCP00000017383.1"/>
    </source>
</evidence>
<evidence type="ECO:0000313" key="15">
    <source>
        <dbReference type="Proteomes" id="UP000694551"/>
    </source>
</evidence>
<comment type="subunit">
    <text evidence="9">Part of a multisubunit complex that groups tRNA ligases for Arg (RARS1), Asp (DARS1), Gln (QARS1), Ile (IARS1), Leu (LARS1), Lys (KARS1), Met (MARS1) the bifunctional ligase for Glu and Pro (EPRS1) and the auxiliary subunits AIMP1/p43, AIMP2/p38 and EEF1E1/p18. Can interact simultaneously with MARS1 and EPRS1. Forms a linear complex that contains MARS1, EEF1E1, EPRS1 and AIMP2 that is at the core of the multisubunit complex. Interacts with ATM and ATR. The interaction with ATM, which takes place independently of TP53, is induced by DNA damage that may occur during genotoxic stress or cell growth. The interaction with ATR is enhanced by UV irradiation.</text>
</comment>
<dbReference type="InterPro" id="IPR036282">
    <property type="entry name" value="Glutathione-S-Trfase_C_sf"/>
</dbReference>
<dbReference type="InterPro" id="IPR010987">
    <property type="entry name" value="Glutathione-S-Trfase_C-like"/>
</dbReference>
<dbReference type="SUPFAM" id="SSF47616">
    <property type="entry name" value="GST C-terminal domain-like"/>
    <property type="match status" value="1"/>
</dbReference>
<dbReference type="InterPro" id="IPR053836">
    <property type="entry name" value="Arc1-like_N"/>
</dbReference>
<dbReference type="InterPro" id="IPR042450">
    <property type="entry name" value="EEF1E1"/>
</dbReference>
<evidence type="ECO:0000256" key="12">
    <source>
        <dbReference type="ARBA" id="ARBA00083705"/>
    </source>
</evidence>
<evidence type="ECO:0000256" key="10">
    <source>
        <dbReference type="ARBA" id="ARBA00074597"/>
    </source>
</evidence>
<dbReference type="GO" id="GO:0017101">
    <property type="term" value="C:aminoacyl-tRNA synthetase multienzyme complex"/>
    <property type="evidence" value="ECO:0007669"/>
    <property type="project" value="InterPro"/>
</dbReference>
<dbReference type="AlphaFoldDB" id="A0A8D0FM61"/>
<sequence length="157" mass="18368">MNKHFTKSGYCSLLREKLDAADFTILSQNFHQSAHLVKQAKKDQLLGITAEEKAVVQQWLEYRVTRVDGRSSKDDTRIILKDLNIHLEDKVYLAGNIFTLADVLMYYGLHHADLTVQEKEEYLNVSRWFNHIQHYPGVRQHLSNVVFIKNRLYTNAH</sequence>
<evidence type="ECO:0000259" key="13">
    <source>
        <dbReference type="PROSITE" id="PS50405"/>
    </source>
</evidence>
<dbReference type="GO" id="GO:0005634">
    <property type="term" value="C:nucleus"/>
    <property type="evidence" value="ECO:0007669"/>
    <property type="project" value="UniProtKB-SubCell"/>
</dbReference>
<dbReference type="InterPro" id="IPR053837">
    <property type="entry name" value="AIMP3/p18_C"/>
</dbReference>
<keyword evidence="7" id="KW-0539">Nucleus</keyword>
<dbReference type="PROSITE" id="PS50405">
    <property type="entry name" value="GST_CTER"/>
    <property type="match status" value="1"/>
</dbReference>
<dbReference type="GO" id="GO:0005737">
    <property type="term" value="C:cytoplasm"/>
    <property type="evidence" value="ECO:0007669"/>
    <property type="project" value="UniProtKB-SubCell"/>
</dbReference>
<dbReference type="CDD" id="cd10305">
    <property type="entry name" value="GST_C_AIMP3"/>
    <property type="match status" value="1"/>
</dbReference>
<evidence type="ECO:0000256" key="5">
    <source>
        <dbReference type="ARBA" id="ARBA00022990"/>
    </source>
</evidence>
<evidence type="ECO:0000256" key="4">
    <source>
        <dbReference type="ARBA" id="ARBA00022917"/>
    </source>
</evidence>
<dbReference type="Proteomes" id="UP000694551">
    <property type="component" value="Unplaced"/>
</dbReference>
<organism evidence="14 15">
    <name type="scientific">Strix occidentalis caurina</name>
    <name type="common">northern spotted owl</name>
    <dbReference type="NCBI Taxonomy" id="311401"/>
    <lineage>
        <taxon>Eukaryota</taxon>
        <taxon>Metazoa</taxon>
        <taxon>Chordata</taxon>
        <taxon>Craniata</taxon>
        <taxon>Vertebrata</taxon>
        <taxon>Euteleostomi</taxon>
        <taxon>Archelosauria</taxon>
        <taxon>Archosauria</taxon>
        <taxon>Dinosauria</taxon>
        <taxon>Saurischia</taxon>
        <taxon>Theropoda</taxon>
        <taxon>Coelurosauria</taxon>
        <taxon>Aves</taxon>
        <taxon>Neognathae</taxon>
        <taxon>Neoaves</taxon>
        <taxon>Telluraves</taxon>
        <taxon>Strigiformes</taxon>
        <taxon>Strigidae</taxon>
        <taxon>Strix</taxon>
    </lineage>
</organism>
<dbReference type="Ensembl" id="ENSSOCT00000017829.1">
    <property type="protein sequence ID" value="ENSSOCP00000017383.1"/>
    <property type="gene ID" value="ENSSOCG00000013074.1"/>
</dbReference>
<comment type="subcellular location">
    <subcellularLocation>
        <location evidence="2">Cytoplasm</location>
    </subcellularLocation>
    <subcellularLocation>
        <location evidence="1">Nucleus</location>
    </subcellularLocation>
</comment>
<proteinExistence type="predicted"/>
<keyword evidence="15" id="KW-1185">Reference proteome</keyword>
<dbReference type="Gene3D" id="1.20.1050.10">
    <property type="match status" value="1"/>
</dbReference>
<keyword evidence="5" id="KW-0007">Acetylation</keyword>